<evidence type="ECO:0000256" key="3">
    <source>
        <dbReference type="ARBA" id="ARBA00020170"/>
    </source>
</evidence>
<dbReference type="OrthoDB" id="9803889at2"/>
<evidence type="ECO:0000256" key="9">
    <source>
        <dbReference type="HAMAP-Rule" id="MF_00365"/>
    </source>
</evidence>
<keyword evidence="9 10" id="KW-0234">DNA repair</keyword>
<dbReference type="HAMAP" id="MF_00365">
    <property type="entry name" value="RecF"/>
    <property type="match status" value="1"/>
</dbReference>
<evidence type="ECO:0000259" key="11">
    <source>
        <dbReference type="Pfam" id="PF02463"/>
    </source>
</evidence>
<organism evidence="12 13">
    <name type="scientific">Brumimicrobium oceani</name>
    <dbReference type="NCBI Taxonomy" id="2100725"/>
    <lineage>
        <taxon>Bacteria</taxon>
        <taxon>Pseudomonadati</taxon>
        <taxon>Bacteroidota</taxon>
        <taxon>Flavobacteriia</taxon>
        <taxon>Flavobacteriales</taxon>
        <taxon>Crocinitomicaceae</taxon>
        <taxon>Brumimicrobium</taxon>
    </lineage>
</organism>
<protein>
    <recommendedName>
        <fullName evidence="3 9">DNA replication and repair protein RecF</fullName>
    </recommendedName>
</protein>
<keyword evidence="7 9" id="KW-0067">ATP-binding</keyword>
<dbReference type="Gene3D" id="1.20.1050.90">
    <property type="entry name" value="RecF/RecN/SMC, N-terminal domain"/>
    <property type="match status" value="1"/>
</dbReference>
<evidence type="ECO:0000256" key="8">
    <source>
        <dbReference type="ARBA" id="ARBA00023125"/>
    </source>
</evidence>
<feature type="binding site" evidence="9">
    <location>
        <begin position="30"/>
        <end position="37"/>
    </location>
    <ligand>
        <name>ATP</name>
        <dbReference type="ChEBI" id="CHEBI:30616"/>
    </ligand>
</feature>
<dbReference type="Pfam" id="PF02463">
    <property type="entry name" value="SMC_N"/>
    <property type="match status" value="1"/>
</dbReference>
<dbReference type="PROSITE" id="PS00618">
    <property type="entry name" value="RECF_2"/>
    <property type="match status" value="1"/>
</dbReference>
<comment type="similarity">
    <text evidence="2 9 10">Belongs to the RecF family.</text>
</comment>
<dbReference type="GO" id="GO:0006302">
    <property type="term" value="P:double-strand break repair"/>
    <property type="evidence" value="ECO:0007669"/>
    <property type="project" value="TreeGrafter"/>
</dbReference>
<keyword evidence="5 9" id="KW-0235">DNA replication</keyword>
<dbReference type="GO" id="GO:0005737">
    <property type="term" value="C:cytoplasm"/>
    <property type="evidence" value="ECO:0007669"/>
    <property type="project" value="UniProtKB-SubCell"/>
</dbReference>
<dbReference type="PROSITE" id="PS00617">
    <property type="entry name" value="RECF_1"/>
    <property type="match status" value="1"/>
</dbReference>
<evidence type="ECO:0000313" key="12">
    <source>
        <dbReference type="EMBL" id="PWH87246.1"/>
    </source>
</evidence>
<dbReference type="NCBIfam" id="TIGR00611">
    <property type="entry name" value="recf"/>
    <property type="match status" value="1"/>
</dbReference>
<evidence type="ECO:0000256" key="1">
    <source>
        <dbReference type="ARBA" id="ARBA00004496"/>
    </source>
</evidence>
<comment type="subcellular location">
    <subcellularLocation>
        <location evidence="1 9 10">Cytoplasm</location>
    </subcellularLocation>
</comment>
<accession>A0A2U2XHH3</accession>
<dbReference type="InterPro" id="IPR003395">
    <property type="entry name" value="RecF/RecN/SMC_N"/>
</dbReference>
<comment type="caution">
    <text evidence="12">The sequence shown here is derived from an EMBL/GenBank/DDBJ whole genome shotgun (WGS) entry which is preliminary data.</text>
</comment>
<evidence type="ECO:0000313" key="13">
    <source>
        <dbReference type="Proteomes" id="UP000245370"/>
    </source>
</evidence>
<keyword evidence="8 9" id="KW-0238">DNA-binding</keyword>
<comment type="function">
    <text evidence="9 10">The RecF protein is involved in DNA metabolism; it is required for DNA replication and normal SOS inducibility. RecF binds preferentially to single-stranded, linear DNA. It also seems to bind ATP.</text>
</comment>
<proteinExistence type="inferred from homology"/>
<dbReference type="InterPro" id="IPR027417">
    <property type="entry name" value="P-loop_NTPase"/>
</dbReference>
<keyword evidence="13" id="KW-1185">Reference proteome</keyword>
<gene>
    <name evidence="9" type="primary">recF</name>
    <name evidence="12" type="ORF">DIT68_01895</name>
</gene>
<name>A0A2U2XHH3_9FLAO</name>
<dbReference type="Gene3D" id="3.40.50.300">
    <property type="entry name" value="P-loop containing nucleotide triphosphate hydrolases"/>
    <property type="match status" value="1"/>
</dbReference>
<dbReference type="EMBL" id="QFRJ01000001">
    <property type="protein sequence ID" value="PWH87246.1"/>
    <property type="molecule type" value="Genomic_DNA"/>
</dbReference>
<dbReference type="SUPFAM" id="SSF52540">
    <property type="entry name" value="P-loop containing nucleoside triphosphate hydrolases"/>
    <property type="match status" value="1"/>
</dbReference>
<keyword evidence="9 10" id="KW-0227">DNA damage</keyword>
<dbReference type="GO" id="GO:0009432">
    <property type="term" value="P:SOS response"/>
    <property type="evidence" value="ECO:0007669"/>
    <property type="project" value="UniProtKB-UniRule"/>
</dbReference>
<dbReference type="PANTHER" id="PTHR32182:SF0">
    <property type="entry name" value="DNA REPLICATION AND REPAIR PROTEIN RECF"/>
    <property type="match status" value="1"/>
</dbReference>
<dbReference type="InterPro" id="IPR042174">
    <property type="entry name" value="RecF_2"/>
</dbReference>
<dbReference type="InterPro" id="IPR001238">
    <property type="entry name" value="DNA-binding_RecF"/>
</dbReference>
<dbReference type="InterPro" id="IPR018078">
    <property type="entry name" value="DNA-binding_RecF_CS"/>
</dbReference>
<sequence length="374" mass="43509">MSLSKLSLINFKNYKQADVSLSPDINCFIGPNGAGKTNILDAIYYLSMCKSYLNPVDSQNILFGESFFVIQSIWNKDEDQESVYCGVKKGQKKVFKKNKVTYEKLADHIGLFPAVMISPYDRNLILEGSEVRRKWMDGIIAQFDRDFLQDLMKYGKVLSQRNALLKNMSSYGFFDQESISVWDEQLIACGKNIHKVRKRVVEEFIPIFQKYYQWLSDNKEEVSLEYRSQLFDQSFEELLEGAKRNDQRKQYTTVGTHKDDFGFTIKGHPIKKFGSQGQQKSYLIALRLAQYEWLLSRLNRKPVLLLDDIFDKLDNGRVERLMQMVSDQDFGQVLITDTDKQRIATIFENNQIEYKAFHIEENSIVETETKIASV</sequence>
<keyword evidence="6 9" id="KW-0547">Nucleotide-binding</keyword>
<keyword evidence="4 9" id="KW-0963">Cytoplasm</keyword>
<dbReference type="Proteomes" id="UP000245370">
    <property type="component" value="Unassembled WGS sequence"/>
</dbReference>
<dbReference type="GO" id="GO:0000731">
    <property type="term" value="P:DNA synthesis involved in DNA repair"/>
    <property type="evidence" value="ECO:0007669"/>
    <property type="project" value="TreeGrafter"/>
</dbReference>
<reference evidence="12 13" key="2">
    <citation type="submission" date="2018-05" db="EMBL/GenBank/DDBJ databases">
        <authorList>
            <person name="Lanie J.A."/>
            <person name="Ng W.-L."/>
            <person name="Kazmierczak K.M."/>
            <person name="Andrzejewski T.M."/>
            <person name="Davidsen T.M."/>
            <person name="Wayne K.J."/>
            <person name="Tettelin H."/>
            <person name="Glass J.I."/>
            <person name="Rusch D."/>
            <person name="Podicherti R."/>
            <person name="Tsui H.-C.T."/>
            <person name="Winkler M.E."/>
        </authorList>
    </citation>
    <scope>NUCLEOTIDE SEQUENCE [LARGE SCALE GENOMIC DNA]</scope>
    <source>
        <strain evidence="12 13">C305</strain>
    </source>
</reference>
<dbReference type="GO" id="GO:0006260">
    <property type="term" value="P:DNA replication"/>
    <property type="evidence" value="ECO:0007669"/>
    <property type="project" value="UniProtKB-UniRule"/>
</dbReference>
<evidence type="ECO:0000256" key="7">
    <source>
        <dbReference type="ARBA" id="ARBA00022840"/>
    </source>
</evidence>
<evidence type="ECO:0000256" key="6">
    <source>
        <dbReference type="ARBA" id="ARBA00022741"/>
    </source>
</evidence>
<evidence type="ECO:0000256" key="5">
    <source>
        <dbReference type="ARBA" id="ARBA00022705"/>
    </source>
</evidence>
<evidence type="ECO:0000256" key="2">
    <source>
        <dbReference type="ARBA" id="ARBA00008016"/>
    </source>
</evidence>
<dbReference type="GO" id="GO:0003697">
    <property type="term" value="F:single-stranded DNA binding"/>
    <property type="evidence" value="ECO:0007669"/>
    <property type="project" value="UniProtKB-UniRule"/>
</dbReference>
<dbReference type="GO" id="GO:0005524">
    <property type="term" value="F:ATP binding"/>
    <property type="evidence" value="ECO:0007669"/>
    <property type="project" value="UniProtKB-UniRule"/>
</dbReference>
<dbReference type="PANTHER" id="PTHR32182">
    <property type="entry name" value="DNA REPLICATION AND REPAIR PROTEIN RECF"/>
    <property type="match status" value="1"/>
</dbReference>
<keyword evidence="9 10" id="KW-0742">SOS response</keyword>
<reference evidence="12 13" key="1">
    <citation type="submission" date="2018-05" db="EMBL/GenBank/DDBJ databases">
        <title>Brumimicrobium oceani sp. nov., isolated from coastal sediment.</title>
        <authorList>
            <person name="Kou Y."/>
        </authorList>
    </citation>
    <scope>NUCLEOTIDE SEQUENCE [LARGE SCALE GENOMIC DNA]</scope>
    <source>
        <strain evidence="12 13">C305</strain>
    </source>
</reference>
<dbReference type="AlphaFoldDB" id="A0A2U2XHH3"/>
<evidence type="ECO:0000256" key="4">
    <source>
        <dbReference type="ARBA" id="ARBA00022490"/>
    </source>
</evidence>
<evidence type="ECO:0000256" key="10">
    <source>
        <dbReference type="RuleBase" id="RU000578"/>
    </source>
</evidence>
<feature type="domain" description="RecF/RecN/SMC N-terminal" evidence="11">
    <location>
        <begin position="3"/>
        <end position="345"/>
    </location>
</feature>